<dbReference type="AlphaFoldDB" id="A0A7Z7JFT0"/>
<reference evidence="1 2" key="1">
    <citation type="submission" date="2018-01" db="EMBL/GenBank/DDBJ databases">
        <authorList>
            <person name="Clerissi C."/>
        </authorList>
    </citation>
    <scope>NUCLEOTIDE SEQUENCE [LARGE SCALE GENOMIC DNA]</scope>
    <source>
        <strain evidence="1">Cupriavidus taiwanensis STM 6021</strain>
    </source>
</reference>
<organism evidence="1 2">
    <name type="scientific">Cupriavidus taiwanensis</name>
    <dbReference type="NCBI Taxonomy" id="164546"/>
    <lineage>
        <taxon>Bacteria</taxon>
        <taxon>Pseudomonadati</taxon>
        <taxon>Pseudomonadota</taxon>
        <taxon>Betaproteobacteria</taxon>
        <taxon>Burkholderiales</taxon>
        <taxon>Burkholderiaceae</taxon>
        <taxon>Cupriavidus</taxon>
    </lineage>
</organism>
<dbReference type="Proteomes" id="UP000257139">
    <property type="component" value="Unassembled WGS sequence"/>
</dbReference>
<gene>
    <name evidence="1" type="ORF">CBM2594_U10297</name>
</gene>
<proteinExistence type="predicted"/>
<evidence type="ECO:0000313" key="2">
    <source>
        <dbReference type="Proteomes" id="UP000257139"/>
    </source>
</evidence>
<accession>A0A7Z7JFT0</accession>
<evidence type="ECO:0000313" key="1">
    <source>
        <dbReference type="EMBL" id="SPC25796.1"/>
    </source>
</evidence>
<sequence>MYALAHSTGTSLCSATGAKTPVSDAQFRHVPNFGHSPREAQTIKKGRSETVAATQWASNVTVSGTRLARR</sequence>
<name>A0A7Z7JFT0_9BURK</name>
<dbReference type="EMBL" id="OGUU01000045">
    <property type="protein sequence ID" value="SPC25796.1"/>
    <property type="molecule type" value="Genomic_DNA"/>
</dbReference>
<comment type="caution">
    <text evidence="1">The sequence shown here is derived from an EMBL/GenBank/DDBJ whole genome shotgun (WGS) entry which is preliminary data.</text>
</comment>
<protein>
    <submittedName>
        <fullName evidence="1">Uncharacterized protein</fullName>
    </submittedName>
</protein>